<name>A0ABV5CQD4_9ACTN</name>
<reference evidence="11 12" key="1">
    <citation type="submission" date="2024-04" db="EMBL/GenBank/DDBJ databases">
        <title>Polymorphospora sp. isolated from Baiyangdian Lake in Xiong'an New Area.</title>
        <authorList>
            <person name="Zhang X."/>
            <person name="Liu J."/>
        </authorList>
    </citation>
    <scope>NUCLEOTIDE SEQUENCE [LARGE SCALE GENOMIC DNA]</scope>
    <source>
        <strain evidence="11 12">2-325</strain>
    </source>
</reference>
<dbReference type="InterPro" id="IPR050482">
    <property type="entry name" value="Sensor_HK_TwoCompSys"/>
</dbReference>
<dbReference type="EC" id="2.7.13.3" evidence="2"/>
<organism evidence="11 12">
    <name type="scientific">Polymorphospora lycopeni</name>
    <dbReference type="NCBI Taxonomy" id="3140240"/>
    <lineage>
        <taxon>Bacteria</taxon>
        <taxon>Bacillati</taxon>
        <taxon>Actinomycetota</taxon>
        <taxon>Actinomycetes</taxon>
        <taxon>Micromonosporales</taxon>
        <taxon>Micromonosporaceae</taxon>
        <taxon>Polymorphospora</taxon>
    </lineage>
</organism>
<feature type="transmembrane region" description="Helical" evidence="9">
    <location>
        <begin position="183"/>
        <end position="201"/>
    </location>
</feature>
<proteinExistence type="predicted"/>
<dbReference type="PANTHER" id="PTHR24421">
    <property type="entry name" value="NITRATE/NITRITE SENSOR PROTEIN NARX-RELATED"/>
    <property type="match status" value="1"/>
</dbReference>
<sequence>MDPRPSDRARPVAARAVLVVTGVLSAGSVAAWLAAAPPWHPWMLYSLVDLTVGAIYGVVAWLTLSRRAHLAAWIMAAAGIGGAVSAAAAAWDMVRYRWPELDLSVPLAGAAYWAWVPGFYALIVVMPWLLPVRPLRAATRFTIGAGVLLVVLAQVCAVTVPGAPWALPLGGPAAAVRAAVDPWLEPALVILGSVAAAGVLWRRHAAPPARRHGLGWLAVGTLLLAAAFVPLALDPLLPVRVPTPAAPLLMLGAQAFFPASVLVVVLRQRLWGLDLVVRRTLVWALMTALVIAAYVGGVLILRAVLPAPSAVPEVVVTASLAAAFQPLRQWVQRRVDRLVHGDTGQPLIRRVADGLRDTDRGTPMLDAVADGIAASLRLAEVRIVLRGDPTHLSPTSIALVNGDRTVGTLHAWPRPGEKLDGRASTALTDLAPVVTALAELAAAQRDLERSRQGLARARDEERRKLRRDLHDGLGPALAGVSLALAAGRNMLHAHRHLPEIAAADDLFDQLVAEVDRQAAGVREIARDLLPPVLDDGDLGPALDRLRERYAAAGLTVRVRAPHLRLREEAAIAVYGIVAEAVRNVHRHAGVDHCCVDVRAVPEGLTVSVADHGVGIGAGAGTGVGTRAMRERAEAIGAGLTIGPARTGHSRPGTRVRLFLPEAAR</sequence>
<evidence type="ECO:0000256" key="3">
    <source>
        <dbReference type="ARBA" id="ARBA00022553"/>
    </source>
</evidence>
<dbReference type="SMART" id="SM00387">
    <property type="entry name" value="HATPase_c"/>
    <property type="match status" value="1"/>
</dbReference>
<feature type="transmembrane region" description="Helical" evidence="9">
    <location>
        <begin position="12"/>
        <end position="36"/>
    </location>
</feature>
<keyword evidence="4" id="KW-0808">Transferase</keyword>
<dbReference type="SUPFAM" id="SSF55874">
    <property type="entry name" value="ATPase domain of HSP90 chaperone/DNA topoisomerase II/histidine kinase"/>
    <property type="match status" value="1"/>
</dbReference>
<evidence type="ECO:0000259" key="10">
    <source>
        <dbReference type="SMART" id="SM00387"/>
    </source>
</evidence>
<evidence type="ECO:0000256" key="2">
    <source>
        <dbReference type="ARBA" id="ARBA00012438"/>
    </source>
</evidence>
<dbReference type="Pfam" id="PF07730">
    <property type="entry name" value="HisKA_3"/>
    <property type="match status" value="1"/>
</dbReference>
<protein>
    <recommendedName>
        <fullName evidence="2">histidine kinase</fullName>
        <ecNumber evidence="2">2.7.13.3</ecNumber>
    </recommendedName>
</protein>
<keyword evidence="9" id="KW-1133">Transmembrane helix</keyword>
<accession>A0ABV5CQD4</accession>
<feature type="transmembrane region" description="Helical" evidence="9">
    <location>
        <begin position="70"/>
        <end position="91"/>
    </location>
</feature>
<evidence type="ECO:0000256" key="5">
    <source>
        <dbReference type="ARBA" id="ARBA00022741"/>
    </source>
</evidence>
<dbReference type="EMBL" id="JBCGDC010000033">
    <property type="protein sequence ID" value="MFB6394208.1"/>
    <property type="molecule type" value="Genomic_DNA"/>
</dbReference>
<feature type="domain" description="Histidine kinase/HSP90-like ATPase" evidence="10">
    <location>
        <begin position="568"/>
        <end position="663"/>
    </location>
</feature>
<evidence type="ECO:0000256" key="6">
    <source>
        <dbReference type="ARBA" id="ARBA00022777"/>
    </source>
</evidence>
<keyword evidence="8" id="KW-0902">Two-component regulatory system</keyword>
<keyword evidence="9" id="KW-0472">Membrane</keyword>
<dbReference type="Proteomes" id="UP001582793">
    <property type="component" value="Unassembled WGS sequence"/>
</dbReference>
<comment type="catalytic activity">
    <reaction evidence="1">
        <text>ATP + protein L-histidine = ADP + protein N-phospho-L-histidine.</text>
        <dbReference type="EC" id="2.7.13.3"/>
    </reaction>
</comment>
<feature type="transmembrane region" description="Helical" evidence="9">
    <location>
        <begin position="213"/>
        <end position="233"/>
    </location>
</feature>
<dbReference type="InterPro" id="IPR011712">
    <property type="entry name" value="Sig_transdc_His_kin_sub3_dim/P"/>
</dbReference>
<dbReference type="RefSeq" id="WP_375734425.1">
    <property type="nucleotide sequence ID" value="NZ_JBCGDC010000033.1"/>
</dbReference>
<gene>
    <name evidence="11" type="ORF">AAFH96_13975</name>
</gene>
<evidence type="ECO:0000256" key="7">
    <source>
        <dbReference type="ARBA" id="ARBA00022840"/>
    </source>
</evidence>
<feature type="transmembrane region" description="Helical" evidence="9">
    <location>
        <begin position="280"/>
        <end position="304"/>
    </location>
</feature>
<dbReference type="Gene3D" id="1.20.5.1930">
    <property type="match status" value="1"/>
</dbReference>
<evidence type="ECO:0000256" key="9">
    <source>
        <dbReference type="SAM" id="Phobius"/>
    </source>
</evidence>
<dbReference type="InterPro" id="IPR003594">
    <property type="entry name" value="HATPase_dom"/>
</dbReference>
<keyword evidence="9" id="KW-0812">Transmembrane</keyword>
<comment type="caution">
    <text evidence="11">The sequence shown here is derived from an EMBL/GenBank/DDBJ whole genome shotgun (WGS) entry which is preliminary data.</text>
</comment>
<dbReference type="CDD" id="cd16917">
    <property type="entry name" value="HATPase_UhpB-NarQ-NarX-like"/>
    <property type="match status" value="1"/>
</dbReference>
<evidence type="ECO:0000313" key="11">
    <source>
        <dbReference type="EMBL" id="MFB6394208.1"/>
    </source>
</evidence>
<dbReference type="GO" id="GO:0005524">
    <property type="term" value="F:ATP binding"/>
    <property type="evidence" value="ECO:0007669"/>
    <property type="project" value="UniProtKB-KW"/>
</dbReference>
<dbReference type="Pfam" id="PF02518">
    <property type="entry name" value="HATPase_c"/>
    <property type="match status" value="1"/>
</dbReference>
<dbReference type="Gene3D" id="3.30.565.10">
    <property type="entry name" value="Histidine kinase-like ATPase, C-terminal domain"/>
    <property type="match status" value="1"/>
</dbReference>
<feature type="transmembrane region" description="Helical" evidence="9">
    <location>
        <begin position="245"/>
        <end position="268"/>
    </location>
</feature>
<evidence type="ECO:0000256" key="8">
    <source>
        <dbReference type="ARBA" id="ARBA00023012"/>
    </source>
</evidence>
<keyword evidence="5" id="KW-0547">Nucleotide-binding</keyword>
<dbReference type="PANTHER" id="PTHR24421:SF10">
    <property type="entry name" value="NITRATE_NITRITE SENSOR PROTEIN NARQ"/>
    <property type="match status" value="1"/>
</dbReference>
<dbReference type="InterPro" id="IPR036890">
    <property type="entry name" value="HATPase_C_sf"/>
</dbReference>
<keyword evidence="7 11" id="KW-0067">ATP-binding</keyword>
<feature type="transmembrane region" description="Helical" evidence="9">
    <location>
        <begin position="142"/>
        <end position="163"/>
    </location>
</feature>
<feature type="transmembrane region" description="Helical" evidence="9">
    <location>
        <begin position="42"/>
        <end position="63"/>
    </location>
</feature>
<evidence type="ECO:0000256" key="1">
    <source>
        <dbReference type="ARBA" id="ARBA00000085"/>
    </source>
</evidence>
<keyword evidence="6" id="KW-0418">Kinase</keyword>
<keyword evidence="3" id="KW-0597">Phosphoprotein</keyword>
<evidence type="ECO:0000313" key="12">
    <source>
        <dbReference type="Proteomes" id="UP001582793"/>
    </source>
</evidence>
<feature type="transmembrane region" description="Helical" evidence="9">
    <location>
        <begin position="111"/>
        <end position="130"/>
    </location>
</feature>
<keyword evidence="12" id="KW-1185">Reference proteome</keyword>
<evidence type="ECO:0000256" key="4">
    <source>
        <dbReference type="ARBA" id="ARBA00022679"/>
    </source>
</evidence>